<gene>
    <name evidence="1" type="ORF">METZ01_LOCUS241648</name>
</gene>
<organism evidence="1">
    <name type="scientific">marine metagenome</name>
    <dbReference type="NCBI Taxonomy" id="408172"/>
    <lineage>
        <taxon>unclassified sequences</taxon>
        <taxon>metagenomes</taxon>
        <taxon>ecological metagenomes</taxon>
    </lineage>
</organism>
<proteinExistence type="predicted"/>
<feature type="non-terminal residue" evidence="1">
    <location>
        <position position="276"/>
    </location>
</feature>
<dbReference type="EMBL" id="UINC01062306">
    <property type="protein sequence ID" value="SVB88794.1"/>
    <property type="molecule type" value="Genomic_DNA"/>
</dbReference>
<reference evidence="1" key="1">
    <citation type="submission" date="2018-05" db="EMBL/GenBank/DDBJ databases">
        <authorList>
            <person name="Lanie J.A."/>
            <person name="Ng W.-L."/>
            <person name="Kazmierczak K.M."/>
            <person name="Andrzejewski T.M."/>
            <person name="Davidsen T.M."/>
            <person name="Wayne K.J."/>
            <person name="Tettelin H."/>
            <person name="Glass J.I."/>
            <person name="Rusch D."/>
            <person name="Podicherti R."/>
            <person name="Tsui H.-C.T."/>
            <person name="Winkler M.E."/>
        </authorList>
    </citation>
    <scope>NUCLEOTIDE SEQUENCE</scope>
</reference>
<accession>A0A382HN23</accession>
<dbReference type="AlphaFoldDB" id="A0A382HN23"/>
<sequence>MFSLKEWNFEEYKAAAKEIEDPVDRLDELNAMRSYAFIEEMESHRVRIRSEEDLLISQRFHLFLEWVDEEIKSMKVEFADLIKEREKKAWKGHVRLPYPVVWDRDSYNKIEPEVREKGKKREWIEWLLKNLNEGNGKKWTYEQWVLNAVENEDYYLDFAENEYEINSPSILVGAMEDQFIVFLFNVQKVLSLKDEKKRKRAIDREPIEIERNELEKIIWRTMKSRKSRGMSLRWLEVLRDLKNHTEEDQRIVLSEIPAPDESMKKGISLYIDGYST</sequence>
<evidence type="ECO:0000313" key="1">
    <source>
        <dbReference type="EMBL" id="SVB88794.1"/>
    </source>
</evidence>
<protein>
    <submittedName>
        <fullName evidence="1">Uncharacterized protein</fullName>
    </submittedName>
</protein>
<name>A0A382HN23_9ZZZZ</name>